<protein>
    <submittedName>
        <fullName evidence="1">Uncharacterized protein</fullName>
    </submittedName>
</protein>
<dbReference type="Pfam" id="PF23932">
    <property type="entry name" value="SP10_terminator"/>
    <property type="match status" value="1"/>
</dbReference>
<dbReference type="EMBL" id="KJ081346">
    <property type="protein sequence ID" value="AHJ87053.1"/>
    <property type="molecule type" value="Genomic_DNA"/>
</dbReference>
<proteinExistence type="predicted"/>
<dbReference type="KEGG" id="vg:24723261"/>
<dbReference type="GeneID" id="24723261"/>
<gene>
    <name evidence="1" type="ORF">BCP8-2_015</name>
</gene>
<reference evidence="2" key="1">
    <citation type="submission" date="2014-01" db="EMBL/GenBank/DDBJ databases">
        <title>Genomic and Proteomic Analysis of Broad Host Range Virulent Bacillus Group Phage BCP8-2 Leading To the Creation of New Genus within Myoviruses.</title>
        <authorList>
            <person name="Bandara N."/>
            <person name="Asare P.T."/>
            <person name="Kim K.P."/>
        </authorList>
    </citation>
    <scope>NUCLEOTIDE SEQUENCE [LARGE SCALE GENOMIC DNA]</scope>
</reference>
<evidence type="ECO:0000313" key="2">
    <source>
        <dbReference type="Proteomes" id="UP000033014"/>
    </source>
</evidence>
<reference evidence="1 2" key="2">
    <citation type="journal article" date="2015" name="Arch. Virol.">
        <title>Complete genome sequence analysis and identification of putative metallo-beta-lactamase and SpoIIIE homologs in Bacillus cereus group phage BCP8-2, a new member of the proposed Bastille-like group.</title>
        <authorList>
            <person name="Asare P.T."/>
            <person name="Bandara N."/>
            <person name="Jeong T.Y."/>
            <person name="Ryu S."/>
            <person name="Klumpp J."/>
            <person name="Kim K.P."/>
        </authorList>
    </citation>
    <scope>NUCLEOTIDE SEQUENCE [LARGE SCALE GENOMIC DNA]</scope>
    <source>
        <strain evidence="1">BCP8-2</strain>
    </source>
</reference>
<keyword evidence="2" id="KW-1185">Reference proteome</keyword>
<dbReference type="OrthoDB" id="9032at10239"/>
<dbReference type="InterPro" id="IPR056960">
    <property type="entry name" value="SP10_terminator"/>
</dbReference>
<evidence type="ECO:0000313" key="1">
    <source>
        <dbReference type="EMBL" id="AHJ87053.1"/>
    </source>
</evidence>
<name>A0A0E3D9N6_9CAUD</name>
<accession>A0A0E3D9N6</accession>
<dbReference type="RefSeq" id="YP_009149576.1">
    <property type="nucleotide sequence ID" value="NC_027355.1"/>
</dbReference>
<organism evidence="1 2">
    <name type="scientific">Bacillus phage BCP8-2</name>
    <dbReference type="NCBI Taxonomy" id="1129192"/>
    <lineage>
        <taxon>Viruses</taxon>
        <taxon>Duplodnaviria</taxon>
        <taxon>Heunggongvirae</taxon>
        <taxon>Uroviricota</taxon>
        <taxon>Caudoviricetes</taxon>
        <taxon>Herelleviridae</taxon>
        <taxon>Bastillevirinae</taxon>
        <taxon>Caeruleovirus</taxon>
        <taxon>Caeruleovirus BCP82</taxon>
    </lineage>
</organism>
<dbReference type="Proteomes" id="UP000033014">
    <property type="component" value="Segment"/>
</dbReference>
<sequence length="285" mass="32780">MIPSIDSYLYNEIEEKLQIFLENRYIIEEILKDIQPRIANDFMRKYAGKDAPREIPIVYTMPQDKQTQQGAIYIGLREGEETDTSIGNTEDLYLYKQGAYRVEESLIHTTDDKTRLYFEVSKPIGELDVVKNFEFSREDNVTIEGNRVYFAYDPELATILDPFTVVYTELAGEEVGLKQGFTATEYYSVLVVSTNMDTVRCLDLVVKAILILMRSNPEELTNNLLQRLKFGQIEEINLGREDGSNPEILYGRETIVSYKTSYNLDAPLLDKLEKIMVNMKVKGGE</sequence>